<dbReference type="Proteomes" id="UP000177751">
    <property type="component" value="Unassembled WGS sequence"/>
</dbReference>
<dbReference type="AlphaFoldDB" id="A0A1G2JC77"/>
<keyword evidence="3" id="KW-0472">Membrane</keyword>
<dbReference type="InterPro" id="IPR002123">
    <property type="entry name" value="Plipid/glycerol_acylTrfase"/>
</dbReference>
<feature type="transmembrane region" description="Helical" evidence="3">
    <location>
        <begin position="12"/>
        <end position="32"/>
    </location>
</feature>
<dbReference type="Pfam" id="PF01553">
    <property type="entry name" value="Acyltransferase"/>
    <property type="match status" value="1"/>
</dbReference>
<dbReference type="STRING" id="1802229.A2401_01645"/>
<keyword evidence="2" id="KW-0012">Acyltransferase</keyword>
<organism evidence="5 6">
    <name type="scientific">Candidatus Staskawiczbacteria bacterium RIFOXYC1_FULL_38_18</name>
    <dbReference type="NCBI Taxonomy" id="1802229"/>
    <lineage>
        <taxon>Bacteria</taxon>
        <taxon>Candidatus Staskawicziibacteriota</taxon>
    </lineage>
</organism>
<keyword evidence="3" id="KW-1133">Transmembrane helix</keyword>
<keyword evidence="3" id="KW-0812">Transmembrane</keyword>
<accession>A0A1G2JC77</accession>
<comment type="caution">
    <text evidence="5">The sequence shown here is derived from an EMBL/GenBank/DDBJ whole genome shotgun (WGS) entry which is preliminary data.</text>
</comment>
<name>A0A1G2JC77_9BACT</name>
<keyword evidence="1" id="KW-0808">Transferase</keyword>
<dbReference type="GO" id="GO:0003841">
    <property type="term" value="F:1-acylglycerol-3-phosphate O-acyltransferase activity"/>
    <property type="evidence" value="ECO:0007669"/>
    <property type="project" value="TreeGrafter"/>
</dbReference>
<dbReference type="PANTHER" id="PTHR10434">
    <property type="entry name" value="1-ACYL-SN-GLYCEROL-3-PHOSPHATE ACYLTRANSFERASE"/>
    <property type="match status" value="1"/>
</dbReference>
<dbReference type="GO" id="GO:0006654">
    <property type="term" value="P:phosphatidic acid biosynthetic process"/>
    <property type="evidence" value="ECO:0007669"/>
    <property type="project" value="TreeGrafter"/>
</dbReference>
<dbReference type="PANTHER" id="PTHR10434:SF11">
    <property type="entry name" value="1-ACYL-SN-GLYCEROL-3-PHOSPHATE ACYLTRANSFERASE"/>
    <property type="match status" value="1"/>
</dbReference>
<evidence type="ECO:0000256" key="2">
    <source>
        <dbReference type="ARBA" id="ARBA00023315"/>
    </source>
</evidence>
<dbReference type="EMBL" id="MHPP01000014">
    <property type="protein sequence ID" value="OGZ84729.1"/>
    <property type="molecule type" value="Genomic_DNA"/>
</dbReference>
<protein>
    <recommendedName>
        <fullName evidence="4">Phospholipid/glycerol acyltransferase domain-containing protein</fullName>
    </recommendedName>
</protein>
<sequence length="252" mass="28704">MREKKKRTAGSILSALSILLFALPLGVFLWLFGLAGKMCGALRVLHHERMDCLDWLDKKFVVAPHPSWIDPFLVAFVLAWHYVRHPLKHAPLIVADRFNFYDCWWFWPFRSVMVPIDRDSDRKKAFSLLRIREAVECGRPIIIFPEGGRTFKGENGKFLYGKKGAKSRIRFLQEGIGFLVAKTGATVIPIGIKGSDEAFPNSKERLFTKFVPWKRITISVGEPISFPSDTPRGQITQEIAFQILALIDEASD</sequence>
<evidence type="ECO:0000313" key="5">
    <source>
        <dbReference type="EMBL" id="OGZ84729.1"/>
    </source>
</evidence>
<dbReference type="SMART" id="SM00563">
    <property type="entry name" value="PlsC"/>
    <property type="match status" value="1"/>
</dbReference>
<gene>
    <name evidence="5" type="ORF">A2401_01645</name>
</gene>
<reference evidence="5 6" key="1">
    <citation type="journal article" date="2016" name="Nat. Commun.">
        <title>Thousands of microbial genomes shed light on interconnected biogeochemical processes in an aquifer system.</title>
        <authorList>
            <person name="Anantharaman K."/>
            <person name="Brown C.T."/>
            <person name="Hug L.A."/>
            <person name="Sharon I."/>
            <person name="Castelle C.J."/>
            <person name="Probst A.J."/>
            <person name="Thomas B.C."/>
            <person name="Singh A."/>
            <person name="Wilkins M.J."/>
            <person name="Karaoz U."/>
            <person name="Brodie E.L."/>
            <person name="Williams K.H."/>
            <person name="Hubbard S.S."/>
            <person name="Banfield J.F."/>
        </authorList>
    </citation>
    <scope>NUCLEOTIDE SEQUENCE [LARGE SCALE GENOMIC DNA]</scope>
</reference>
<proteinExistence type="predicted"/>
<dbReference type="SUPFAM" id="SSF69593">
    <property type="entry name" value="Glycerol-3-phosphate (1)-acyltransferase"/>
    <property type="match status" value="1"/>
</dbReference>
<evidence type="ECO:0000259" key="4">
    <source>
        <dbReference type="SMART" id="SM00563"/>
    </source>
</evidence>
<evidence type="ECO:0000256" key="1">
    <source>
        <dbReference type="ARBA" id="ARBA00022679"/>
    </source>
</evidence>
<evidence type="ECO:0000256" key="3">
    <source>
        <dbReference type="SAM" id="Phobius"/>
    </source>
</evidence>
<evidence type="ECO:0000313" key="6">
    <source>
        <dbReference type="Proteomes" id="UP000177751"/>
    </source>
</evidence>
<feature type="domain" description="Phospholipid/glycerol acyltransferase" evidence="4">
    <location>
        <begin position="59"/>
        <end position="195"/>
    </location>
</feature>
<dbReference type="CDD" id="cd07989">
    <property type="entry name" value="LPLAT_AGPAT-like"/>
    <property type="match status" value="1"/>
</dbReference>